<protein>
    <recommendedName>
        <fullName evidence="2">DUF6545 domain-containing protein</fullName>
    </recommendedName>
</protein>
<dbReference type="InterPro" id="IPR046675">
    <property type="entry name" value="DUF6545"/>
</dbReference>
<evidence type="ECO:0000313" key="4">
    <source>
        <dbReference type="Proteomes" id="UP001142400"/>
    </source>
</evidence>
<feature type="domain" description="DUF6545" evidence="2">
    <location>
        <begin position="252"/>
        <end position="314"/>
    </location>
</feature>
<evidence type="ECO:0000259" key="2">
    <source>
        <dbReference type="Pfam" id="PF20182"/>
    </source>
</evidence>
<dbReference type="NCBIfam" id="NF042915">
    <property type="entry name" value="MAB_1171c_fam"/>
    <property type="match status" value="1"/>
</dbReference>
<feature type="transmembrane region" description="Helical" evidence="1">
    <location>
        <begin position="37"/>
        <end position="61"/>
    </location>
</feature>
<keyword evidence="1" id="KW-0472">Membrane</keyword>
<keyword evidence="1" id="KW-1133">Transmembrane helix</keyword>
<evidence type="ECO:0000313" key="3">
    <source>
        <dbReference type="EMBL" id="MCQ8834852.1"/>
    </source>
</evidence>
<dbReference type="Proteomes" id="UP001142400">
    <property type="component" value="Unassembled WGS sequence"/>
</dbReference>
<name>A0A9X2RY16_STRMQ</name>
<dbReference type="Pfam" id="PF20182">
    <property type="entry name" value="DUF6545"/>
    <property type="match status" value="1"/>
</dbReference>
<dbReference type="EMBL" id="JANIIC010000064">
    <property type="protein sequence ID" value="MCQ8834852.1"/>
    <property type="molecule type" value="Genomic_DNA"/>
</dbReference>
<comment type="caution">
    <text evidence="3">The sequence shown here is derived from an EMBL/GenBank/DDBJ whole genome shotgun (WGS) entry which is preliminary data.</text>
</comment>
<keyword evidence="4" id="KW-1185">Reference proteome</keyword>
<evidence type="ECO:0000256" key="1">
    <source>
        <dbReference type="SAM" id="Phobius"/>
    </source>
</evidence>
<accession>A0A9X2RY16</accession>
<gene>
    <name evidence="3" type="ORF">NQU54_38780</name>
</gene>
<feature type="transmembrane region" description="Helical" evidence="1">
    <location>
        <begin position="6"/>
        <end position="25"/>
    </location>
</feature>
<reference evidence="3" key="1">
    <citation type="submission" date="2022-06" db="EMBL/GenBank/DDBJ databases">
        <title>WGS of actinobacteria.</title>
        <authorList>
            <person name="Thawai C."/>
        </authorList>
    </citation>
    <scope>NUCLEOTIDE SEQUENCE</scope>
    <source>
        <strain evidence="3">DSM 42010</strain>
    </source>
</reference>
<feature type="transmembrane region" description="Helical" evidence="1">
    <location>
        <begin position="106"/>
        <end position="127"/>
    </location>
</feature>
<sequence length="348" mass="37878">MDQIKDWTFLSCAATCLAACIYMSLGLRRNRHDRALLMLTSAFGFKFVSLTLSAPGVAAIADQLIGIPDLTALGVHLFGGAGGSTGILVALGYWTYPTDRARRRAVLVFALAAVVAGVLISLWLAAGSAVSVQSGNYLLDNMGLPEVAVYLVLYTVTFAAGLLEILVLCVRYARVAPGVWLRRGLRITAIGAAVYLLYCAHRLIGVIALHLRLELPDLEFITPLCIGAGVPLLAIGLTLPAWGAKLTTASVWLRDYRSYQALYPLWRELYDQVPSIALDPPRSRIADLLRFREIGYHLCRRVIEINDGRLALRSPTTVVPSQAPVRSSSDLADEVEWLVQMSRGTRAA</sequence>
<feature type="transmembrane region" description="Helical" evidence="1">
    <location>
        <begin position="185"/>
        <end position="208"/>
    </location>
</feature>
<dbReference type="InterPro" id="IPR050039">
    <property type="entry name" value="MAB_1171c-like"/>
</dbReference>
<proteinExistence type="predicted"/>
<organism evidence="3 4">
    <name type="scientific">Streptomyces malaysiensis subsp. samsunensis</name>
    <dbReference type="NCBI Taxonomy" id="459658"/>
    <lineage>
        <taxon>Bacteria</taxon>
        <taxon>Bacillati</taxon>
        <taxon>Actinomycetota</taxon>
        <taxon>Actinomycetes</taxon>
        <taxon>Kitasatosporales</taxon>
        <taxon>Streptomycetaceae</taxon>
        <taxon>Streptomyces</taxon>
        <taxon>Streptomyces violaceusniger group</taxon>
    </lineage>
</organism>
<dbReference type="RefSeq" id="WP_257635092.1">
    <property type="nucleotide sequence ID" value="NZ_JANIIC010000064.1"/>
</dbReference>
<keyword evidence="1" id="KW-0812">Transmembrane</keyword>
<feature type="transmembrane region" description="Helical" evidence="1">
    <location>
        <begin position="73"/>
        <end position="94"/>
    </location>
</feature>
<feature type="transmembrane region" description="Helical" evidence="1">
    <location>
        <begin position="220"/>
        <end position="244"/>
    </location>
</feature>
<feature type="transmembrane region" description="Helical" evidence="1">
    <location>
        <begin position="147"/>
        <end position="173"/>
    </location>
</feature>
<dbReference type="AlphaFoldDB" id="A0A9X2RY16"/>